<evidence type="ECO:0000313" key="1">
    <source>
        <dbReference type="EMBL" id="JAD38020.1"/>
    </source>
</evidence>
<accession>A0A0A8ZMN8</accession>
<name>A0A0A8ZMN8_ARUDO</name>
<sequence length="31" mass="3806">MLEKVCHATRKRKRANSTKHRCRWLCKYMGL</sequence>
<reference evidence="1" key="1">
    <citation type="submission" date="2014-09" db="EMBL/GenBank/DDBJ databases">
        <authorList>
            <person name="Magalhaes I.L.F."/>
            <person name="Oliveira U."/>
            <person name="Santos F.R."/>
            <person name="Vidigal T.H.D.A."/>
            <person name="Brescovit A.D."/>
            <person name="Santos A.J."/>
        </authorList>
    </citation>
    <scope>NUCLEOTIDE SEQUENCE</scope>
    <source>
        <tissue evidence="1">Shoot tissue taken approximately 20 cm above the soil surface</tissue>
    </source>
</reference>
<protein>
    <submittedName>
        <fullName evidence="1">Uncharacterized protein</fullName>
    </submittedName>
</protein>
<reference evidence="1" key="2">
    <citation type="journal article" date="2015" name="Data Brief">
        <title>Shoot transcriptome of the giant reed, Arundo donax.</title>
        <authorList>
            <person name="Barrero R.A."/>
            <person name="Guerrero F.D."/>
            <person name="Moolhuijzen P."/>
            <person name="Goolsby J.A."/>
            <person name="Tidwell J."/>
            <person name="Bellgard S.E."/>
            <person name="Bellgard M.I."/>
        </authorList>
    </citation>
    <scope>NUCLEOTIDE SEQUENCE</scope>
    <source>
        <tissue evidence="1">Shoot tissue taken approximately 20 cm above the soil surface</tissue>
    </source>
</reference>
<proteinExistence type="predicted"/>
<organism evidence="1">
    <name type="scientific">Arundo donax</name>
    <name type="common">Giant reed</name>
    <name type="synonym">Donax arundinaceus</name>
    <dbReference type="NCBI Taxonomy" id="35708"/>
    <lineage>
        <taxon>Eukaryota</taxon>
        <taxon>Viridiplantae</taxon>
        <taxon>Streptophyta</taxon>
        <taxon>Embryophyta</taxon>
        <taxon>Tracheophyta</taxon>
        <taxon>Spermatophyta</taxon>
        <taxon>Magnoliopsida</taxon>
        <taxon>Liliopsida</taxon>
        <taxon>Poales</taxon>
        <taxon>Poaceae</taxon>
        <taxon>PACMAD clade</taxon>
        <taxon>Arundinoideae</taxon>
        <taxon>Arundineae</taxon>
        <taxon>Arundo</taxon>
    </lineage>
</organism>
<dbReference type="EMBL" id="GBRH01259875">
    <property type="protein sequence ID" value="JAD38020.1"/>
    <property type="molecule type" value="Transcribed_RNA"/>
</dbReference>
<dbReference type="AlphaFoldDB" id="A0A0A8ZMN8"/>